<evidence type="ECO:0000256" key="3">
    <source>
        <dbReference type="ARBA" id="ARBA00022989"/>
    </source>
</evidence>
<evidence type="ECO:0000256" key="2">
    <source>
        <dbReference type="ARBA" id="ARBA00022692"/>
    </source>
</evidence>
<proteinExistence type="predicted"/>
<protein>
    <submittedName>
        <fullName evidence="9">Solute carrier family 35 member C2</fullName>
    </submittedName>
</protein>
<dbReference type="InterPro" id="IPR004853">
    <property type="entry name" value="Sugar_P_trans_dom"/>
</dbReference>
<sequence>MSRNKFIEESDTSSLKSNSSDTFSLSYKPTWILMRFLILILFYFSLSIGLTFYQRSLLQDLHFPLSIVMCHLFIKFVLASLCRSILEWYSGWPRLQTPWKKYVSRLAPIGISSGMEVGLSNWGLELITVSLYTMTKSTTVLFILLFSLLFNLEKKSWSLVLIVVLISSGLTMFTYKATEFSAIGFVLVLIASFLSGIRWTLAQVFMQHTESGHQNPLDVVYLVQPWMILSVLPFAAFFEGSQVASSCLLLGSYERHRVITTVLKVVAGAILAFVMELSEYLLVVSTSSLTLSIASVFKEVITLVLAVEWAGDQMSPVNVVGLVLCLGGICAHVAHKVRSSSKSSSADRPAPVSNETGHSYEMRTPLLANESEMPAAFLMSGSEEEDSDENSDILYILNHRDRVTHR</sequence>
<evidence type="ECO:0000256" key="6">
    <source>
        <dbReference type="SAM" id="Phobius"/>
    </source>
</evidence>
<comment type="subcellular location">
    <subcellularLocation>
        <location evidence="1">Membrane</location>
        <topology evidence="1">Multi-pass membrane protein</topology>
    </subcellularLocation>
</comment>
<dbReference type="AlphaFoldDB" id="A0A6J1T187"/>
<feature type="transmembrane region" description="Helical" evidence="6">
    <location>
        <begin position="219"/>
        <end position="238"/>
    </location>
</feature>
<keyword evidence="2 6" id="KW-0812">Transmembrane</keyword>
<feature type="transmembrane region" description="Helical" evidence="6">
    <location>
        <begin position="65"/>
        <end position="86"/>
    </location>
</feature>
<feature type="compositionally biased region" description="Low complexity" evidence="5">
    <location>
        <begin position="12"/>
        <end position="22"/>
    </location>
</feature>
<evidence type="ECO:0000259" key="7">
    <source>
        <dbReference type="Pfam" id="PF03151"/>
    </source>
</evidence>
<name>A0A6J1T187_FRAOC</name>
<evidence type="ECO:0000256" key="4">
    <source>
        <dbReference type="ARBA" id="ARBA00023136"/>
    </source>
</evidence>
<dbReference type="SUPFAM" id="SSF103481">
    <property type="entry name" value="Multidrug resistance efflux transporter EmrE"/>
    <property type="match status" value="1"/>
</dbReference>
<evidence type="ECO:0000256" key="5">
    <source>
        <dbReference type="SAM" id="MobiDB-lite"/>
    </source>
</evidence>
<evidence type="ECO:0000256" key="1">
    <source>
        <dbReference type="ARBA" id="ARBA00004141"/>
    </source>
</evidence>
<keyword evidence="8" id="KW-1185">Reference proteome</keyword>
<feature type="transmembrane region" description="Helical" evidence="6">
    <location>
        <begin position="289"/>
        <end position="310"/>
    </location>
</feature>
<feature type="transmembrane region" description="Helical" evidence="6">
    <location>
        <begin position="32"/>
        <end position="53"/>
    </location>
</feature>
<feature type="transmembrane region" description="Helical" evidence="6">
    <location>
        <begin position="181"/>
        <end position="199"/>
    </location>
</feature>
<accession>A0A6J1T187</accession>
<feature type="transmembrane region" description="Helical" evidence="6">
    <location>
        <begin position="157"/>
        <end position="175"/>
    </location>
</feature>
<feature type="transmembrane region" description="Helical" evidence="6">
    <location>
        <begin position="258"/>
        <end position="277"/>
    </location>
</feature>
<organism evidence="8 9">
    <name type="scientific">Frankliniella occidentalis</name>
    <name type="common">Western flower thrips</name>
    <name type="synonym">Euthrips occidentalis</name>
    <dbReference type="NCBI Taxonomy" id="133901"/>
    <lineage>
        <taxon>Eukaryota</taxon>
        <taxon>Metazoa</taxon>
        <taxon>Ecdysozoa</taxon>
        <taxon>Arthropoda</taxon>
        <taxon>Hexapoda</taxon>
        <taxon>Insecta</taxon>
        <taxon>Pterygota</taxon>
        <taxon>Neoptera</taxon>
        <taxon>Paraneoptera</taxon>
        <taxon>Thysanoptera</taxon>
        <taxon>Terebrantia</taxon>
        <taxon>Thripoidea</taxon>
        <taxon>Thripidae</taxon>
        <taxon>Frankliniella</taxon>
    </lineage>
</organism>
<evidence type="ECO:0000313" key="9">
    <source>
        <dbReference type="RefSeq" id="XP_026285340.1"/>
    </source>
</evidence>
<keyword evidence="3 6" id="KW-1133">Transmembrane helix</keyword>
<dbReference type="Pfam" id="PF03151">
    <property type="entry name" value="TPT"/>
    <property type="match status" value="1"/>
</dbReference>
<dbReference type="InterPro" id="IPR050186">
    <property type="entry name" value="TPT_transporter"/>
</dbReference>
<feature type="domain" description="Sugar phosphate transporter" evidence="7">
    <location>
        <begin position="35"/>
        <end position="329"/>
    </location>
</feature>
<feature type="region of interest" description="Disordered" evidence="5">
    <location>
        <begin position="341"/>
        <end position="360"/>
    </location>
</feature>
<gene>
    <name evidence="9" type="primary">LOC113211235</name>
</gene>
<reference evidence="9" key="1">
    <citation type="submission" date="2025-08" db="UniProtKB">
        <authorList>
            <consortium name="RefSeq"/>
        </authorList>
    </citation>
    <scope>IDENTIFICATION</scope>
    <source>
        <tissue evidence="9">Whole organism</tissue>
    </source>
</reference>
<dbReference type="GO" id="GO:0016020">
    <property type="term" value="C:membrane"/>
    <property type="evidence" value="ECO:0007669"/>
    <property type="project" value="UniProtKB-SubCell"/>
</dbReference>
<keyword evidence="4 6" id="KW-0472">Membrane</keyword>
<dbReference type="Proteomes" id="UP000504606">
    <property type="component" value="Unplaced"/>
</dbReference>
<dbReference type="InterPro" id="IPR037185">
    <property type="entry name" value="EmrE-like"/>
</dbReference>
<dbReference type="RefSeq" id="XP_026285340.1">
    <property type="nucleotide sequence ID" value="XM_026429555.2"/>
</dbReference>
<dbReference type="GeneID" id="113211235"/>
<dbReference type="OrthoDB" id="18894at2759"/>
<feature type="region of interest" description="Disordered" evidence="5">
    <location>
        <begin position="1"/>
        <end position="22"/>
    </location>
</feature>
<dbReference type="PANTHER" id="PTHR11132">
    <property type="entry name" value="SOLUTE CARRIER FAMILY 35"/>
    <property type="match status" value="1"/>
</dbReference>
<dbReference type="KEGG" id="foc:113211235"/>
<feature type="transmembrane region" description="Helical" evidence="6">
    <location>
        <begin position="129"/>
        <end position="150"/>
    </location>
</feature>
<feature type="transmembrane region" description="Helical" evidence="6">
    <location>
        <begin position="316"/>
        <end position="334"/>
    </location>
</feature>
<evidence type="ECO:0000313" key="8">
    <source>
        <dbReference type="Proteomes" id="UP000504606"/>
    </source>
</evidence>